<accession>A0ABQ7TUZ1</accession>
<protein>
    <submittedName>
        <fullName evidence="2">Uncharacterized protein</fullName>
    </submittedName>
</protein>
<evidence type="ECO:0000313" key="2">
    <source>
        <dbReference type="EMBL" id="KAH0737956.1"/>
    </source>
</evidence>
<evidence type="ECO:0000256" key="1">
    <source>
        <dbReference type="SAM" id="MobiDB-lite"/>
    </source>
</evidence>
<feature type="compositionally biased region" description="Basic and acidic residues" evidence="1">
    <location>
        <begin position="1"/>
        <end position="13"/>
    </location>
</feature>
<sequence>MSAKVMESEELHENNNPFEVLNQQTQEETEILEEEVAKQMHQGGDEDTRIELTVKLKDKLETKDIEDGEIQSEDAMIIDAGVKSEVKMDMVRVDEEDEGITQKQLTINLMESNLENASFHIPLQTIDPKEEWYPTQIHEPIIMRRVEEG</sequence>
<evidence type="ECO:0000313" key="3">
    <source>
        <dbReference type="Proteomes" id="UP000826656"/>
    </source>
</evidence>
<name>A0ABQ7TUZ1_SOLTU</name>
<dbReference type="Proteomes" id="UP000826656">
    <property type="component" value="Unassembled WGS sequence"/>
</dbReference>
<gene>
    <name evidence="2" type="ORF">KY290_036661</name>
</gene>
<feature type="region of interest" description="Disordered" evidence="1">
    <location>
        <begin position="1"/>
        <end position="22"/>
    </location>
</feature>
<organism evidence="2 3">
    <name type="scientific">Solanum tuberosum</name>
    <name type="common">Potato</name>
    <dbReference type="NCBI Taxonomy" id="4113"/>
    <lineage>
        <taxon>Eukaryota</taxon>
        <taxon>Viridiplantae</taxon>
        <taxon>Streptophyta</taxon>
        <taxon>Embryophyta</taxon>
        <taxon>Tracheophyta</taxon>
        <taxon>Spermatophyta</taxon>
        <taxon>Magnoliopsida</taxon>
        <taxon>eudicotyledons</taxon>
        <taxon>Gunneridae</taxon>
        <taxon>Pentapetalae</taxon>
        <taxon>asterids</taxon>
        <taxon>lamiids</taxon>
        <taxon>Solanales</taxon>
        <taxon>Solanaceae</taxon>
        <taxon>Solanoideae</taxon>
        <taxon>Solaneae</taxon>
        <taxon>Solanum</taxon>
    </lineage>
</organism>
<dbReference type="EMBL" id="JAIVGD010000028">
    <property type="protein sequence ID" value="KAH0737956.1"/>
    <property type="molecule type" value="Genomic_DNA"/>
</dbReference>
<comment type="caution">
    <text evidence="2">The sequence shown here is derived from an EMBL/GenBank/DDBJ whole genome shotgun (WGS) entry which is preliminary data.</text>
</comment>
<reference evidence="2 3" key="1">
    <citation type="journal article" date="2021" name="bioRxiv">
        <title>Chromosome-scale and haplotype-resolved genome assembly of a tetraploid potato cultivar.</title>
        <authorList>
            <person name="Sun H."/>
            <person name="Jiao W.-B."/>
            <person name="Krause K."/>
            <person name="Campoy J.A."/>
            <person name="Goel M."/>
            <person name="Folz-Donahue K."/>
            <person name="Kukat C."/>
            <person name="Huettel B."/>
            <person name="Schneeberger K."/>
        </authorList>
    </citation>
    <scope>NUCLEOTIDE SEQUENCE [LARGE SCALE GENOMIC DNA]</scope>
    <source>
        <strain evidence="2">SolTubOtavaFocal</strain>
        <tissue evidence="2">Leaves</tissue>
    </source>
</reference>
<keyword evidence="3" id="KW-1185">Reference proteome</keyword>
<proteinExistence type="predicted"/>